<dbReference type="GO" id="GO:0016747">
    <property type="term" value="F:acyltransferase activity, transferring groups other than amino-acyl groups"/>
    <property type="evidence" value="ECO:0007669"/>
    <property type="project" value="InterPro"/>
</dbReference>
<evidence type="ECO:0000313" key="3">
    <source>
        <dbReference type="Proteomes" id="UP000654913"/>
    </source>
</evidence>
<dbReference type="PANTHER" id="PTHR42791">
    <property type="entry name" value="GNAT FAMILY ACETYLTRANSFERASE"/>
    <property type="match status" value="1"/>
</dbReference>
<feature type="domain" description="N-acetyltransferase" evidence="1">
    <location>
        <begin position="153"/>
        <end position="232"/>
    </location>
</feature>
<dbReference type="Proteomes" id="UP000654913">
    <property type="component" value="Chromosome 6"/>
</dbReference>
<accession>A0A7R8ASK2</accession>
<dbReference type="CDD" id="cd04301">
    <property type="entry name" value="NAT_SF"/>
    <property type="match status" value="1"/>
</dbReference>
<dbReference type="InterPro" id="IPR000182">
    <property type="entry name" value="GNAT_dom"/>
</dbReference>
<dbReference type="InterPro" id="IPR016181">
    <property type="entry name" value="Acyl_CoA_acyltransferase"/>
</dbReference>
<dbReference type="KEGG" id="apuu:APUU_60868A"/>
<protein>
    <recommendedName>
        <fullName evidence="1">N-acetyltransferase domain-containing protein</fullName>
    </recommendedName>
</protein>
<proteinExistence type="predicted"/>
<dbReference type="RefSeq" id="XP_041560014.1">
    <property type="nucleotide sequence ID" value="XM_041694155.1"/>
</dbReference>
<dbReference type="SUPFAM" id="SSF55729">
    <property type="entry name" value="Acyl-CoA N-acyltransferases (Nat)"/>
    <property type="match status" value="1"/>
</dbReference>
<dbReference type="Pfam" id="PF13508">
    <property type="entry name" value="Acetyltransf_7"/>
    <property type="match status" value="1"/>
</dbReference>
<dbReference type="GeneID" id="64977825"/>
<dbReference type="AlphaFoldDB" id="A0A7R8ASK2"/>
<dbReference type="EMBL" id="AP024448">
    <property type="protein sequence ID" value="BCS27820.1"/>
    <property type="molecule type" value="Genomic_DNA"/>
</dbReference>
<dbReference type="Gene3D" id="3.40.630.30">
    <property type="match status" value="1"/>
</dbReference>
<reference evidence="2" key="2">
    <citation type="submission" date="2021-02" db="EMBL/GenBank/DDBJ databases">
        <title>Aspergillus puulaauensis MK2 genome sequence.</title>
        <authorList>
            <person name="Futagami T."/>
            <person name="Mori K."/>
            <person name="Kadooka C."/>
            <person name="Tanaka T."/>
        </authorList>
    </citation>
    <scope>NUCLEOTIDE SEQUENCE</scope>
    <source>
        <strain evidence="2">MK2</strain>
    </source>
</reference>
<organism evidence="2 3">
    <name type="scientific">Aspergillus puulaauensis</name>
    <dbReference type="NCBI Taxonomy" id="1220207"/>
    <lineage>
        <taxon>Eukaryota</taxon>
        <taxon>Fungi</taxon>
        <taxon>Dikarya</taxon>
        <taxon>Ascomycota</taxon>
        <taxon>Pezizomycotina</taxon>
        <taxon>Eurotiomycetes</taxon>
        <taxon>Eurotiomycetidae</taxon>
        <taxon>Eurotiales</taxon>
        <taxon>Aspergillaceae</taxon>
        <taxon>Aspergillus</taxon>
    </lineage>
</organism>
<sequence>MATEHQLPLFRVYDDPESLRAVANTIIFSFAQDPLIQWLRPLADLWSVTDPNTSKWQYRRVQRAVADGIVVRSAAVGEIYKNGDVYEHDAGAVALFFPPRGRVRGTLGRMLLSWKLWFLGIVSPIHEKGGNEQRLQKLMDTHDRVIKDVQQKYGIPDLWYLEVIAVHPRLQGRGLGRKALCSVLAHTNNEPVILECTNWDNVAFYERLGFKVVEEVELIEGDAAVKLWFMLRQGSETQAN</sequence>
<dbReference type="PANTHER" id="PTHR42791:SF1">
    <property type="entry name" value="N-ACETYLTRANSFERASE DOMAIN-CONTAINING PROTEIN"/>
    <property type="match status" value="1"/>
</dbReference>
<dbReference type="OrthoDB" id="512662at2759"/>
<evidence type="ECO:0000259" key="1">
    <source>
        <dbReference type="PROSITE" id="PS51186"/>
    </source>
</evidence>
<evidence type="ECO:0000313" key="2">
    <source>
        <dbReference type="EMBL" id="BCS27820.1"/>
    </source>
</evidence>
<reference evidence="2" key="1">
    <citation type="submission" date="2021-01" db="EMBL/GenBank/DDBJ databases">
        <authorList>
            <consortium name="Aspergillus puulaauensis MK2 genome sequencing consortium"/>
            <person name="Kazuki M."/>
            <person name="Futagami T."/>
        </authorList>
    </citation>
    <scope>NUCLEOTIDE SEQUENCE</scope>
    <source>
        <strain evidence="2">MK2</strain>
    </source>
</reference>
<keyword evidence="3" id="KW-1185">Reference proteome</keyword>
<gene>
    <name evidence="2" type="ORF">APUU_60868A</name>
</gene>
<dbReference type="InterPro" id="IPR052523">
    <property type="entry name" value="Trichothecene_AcTrans"/>
</dbReference>
<dbReference type="PROSITE" id="PS51186">
    <property type="entry name" value="GNAT"/>
    <property type="match status" value="1"/>
</dbReference>
<name>A0A7R8ASK2_9EURO</name>